<dbReference type="InterPro" id="IPR003509">
    <property type="entry name" value="UPF0102_YraN-like"/>
</dbReference>
<evidence type="ECO:0000256" key="2">
    <source>
        <dbReference type="HAMAP-Rule" id="MF_00048"/>
    </source>
</evidence>
<dbReference type="PANTHER" id="PTHR34039:SF1">
    <property type="entry name" value="UPF0102 PROTEIN YRAN"/>
    <property type="match status" value="1"/>
</dbReference>
<reference evidence="3 4" key="1">
    <citation type="submission" date="2019-04" db="EMBL/GenBank/DDBJ databases">
        <title>Genome sequence of Pelagicola litoralis CL-ES2.</title>
        <authorList>
            <person name="Cao J."/>
        </authorList>
    </citation>
    <scope>NUCLEOTIDE SEQUENCE [LARGE SCALE GENOMIC DNA]</scope>
    <source>
        <strain evidence="3 4">CL-ES2</strain>
    </source>
</reference>
<organism evidence="3 4">
    <name type="scientific">Shimia litoralis</name>
    <dbReference type="NCBI Taxonomy" id="420403"/>
    <lineage>
        <taxon>Bacteria</taxon>
        <taxon>Pseudomonadati</taxon>
        <taxon>Pseudomonadota</taxon>
        <taxon>Alphaproteobacteria</taxon>
        <taxon>Rhodobacterales</taxon>
        <taxon>Roseobacteraceae</taxon>
    </lineage>
</organism>
<dbReference type="InterPro" id="IPR011856">
    <property type="entry name" value="tRNA_endonuc-like_dom_sf"/>
</dbReference>
<dbReference type="EMBL" id="SULI01000001">
    <property type="protein sequence ID" value="TKZ22476.1"/>
    <property type="molecule type" value="Genomic_DNA"/>
</dbReference>
<dbReference type="HAMAP" id="MF_00048">
    <property type="entry name" value="UPF0102"/>
    <property type="match status" value="1"/>
</dbReference>
<dbReference type="Gene3D" id="3.40.1350.10">
    <property type="match status" value="1"/>
</dbReference>
<proteinExistence type="inferred from homology"/>
<protein>
    <recommendedName>
        <fullName evidence="2">UPF0102 protein FAP39_00970</fullName>
    </recommendedName>
</protein>
<comment type="caution">
    <text evidence="3">The sequence shown here is derived from an EMBL/GenBank/DDBJ whole genome shotgun (WGS) entry which is preliminary data.</text>
</comment>
<dbReference type="InterPro" id="IPR011335">
    <property type="entry name" value="Restrct_endonuc-II-like"/>
</dbReference>
<dbReference type="GO" id="GO:0003676">
    <property type="term" value="F:nucleic acid binding"/>
    <property type="evidence" value="ECO:0007669"/>
    <property type="project" value="InterPro"/>
</dbReference>
<keyword evidence="4" id="KW-1185">Reference proteome</keyword>
<sequence length="118" mass="13110">MRRDRGKRAYLSGAAAEQSVERHYVRHGCVVAARRWRSADAEIDLVVRDGDVVVFIEVKKSASFERAAQSLGARQIQRIQLGAAAFLVQEPHGELTECRFDVALVNATGEIQILDNAF</sequence>
<evidence type="ECO:0000313" key="3">
    <source>
        <dbReference type="EMBL" id="TKZ22476.1"/>
    </source>
</evidence>
<dbReference type="OrthoDB" id="9812968at2"/>
<comment type="similarity">
    <text evidence="1 2">Belongs to the UPF0102 family.</text>
</comment>
<gene>
    <name evidence="3" type="ORF">FAP39_00970</name>
</gene>
<dbReference type="Proteomes" id="UP000306575">
    <property type="component" value="Unassembled WGS sequence"/>
</dbReference>
<dbReference type="AlphaFoldDB" id="A0A4U7NAE9"/>
<accession>A0A4U7NAE9</accession>
<name>A0A4U7NAE9_9RHOB</name>
<dbReference type="SUPFAM" id="SSF52980">
    <property type="entry name" value="Restriction endonuclease-like"/>
    <property type="match status" value="1"/>
</dbReference>
<dbReference type="Pfam" id="PF02021">
    <property type="entry name" value="UPF0102"/>
    <property type="match status" value="1"/>
</dbReference>
<dbReference type="RefSeq" id="WP_138014493.1">
    <property type="nucleotide sequence ID" value="NZ_SULI01000001.1"/>
</dbReference>
<evidence type="ECO:0000313" key="4">
    <source>
        <dbReference type="Proteomes" id="UP000306575"/>
    </source>
</evidence>
<dbReference type="PANTHER" id="PTHR34039">
    <property type="entry name" value="UPF0102 PROTEIN YRAN"/>
    <property type="match status" value="1"/>
</dbReference>
<evidence type="ECO:0000256" key="1">
    <source>
        <dbReference type="ARBA" id="ARBA00006738"/>
    </source>
</evidence>